<reference evidence="2" key="1">
    <citation type="journal article" date="2005" name="Nature">
        <title>The map-based sequence of the rice genome.</title>
        <authorList>
            <consortium name="International rice genome sequencing project (IRGSP)"/>
            <person name="Matsumoto T."/>
            <person name="Wu J."/>
            <person name="Kanamori H."/>
            <person name="Katayose Y."/>
            <person name="Fujisawa M."/>
            <person name="Namiki N."/>
            <person name="Mizuno H."/>
            <person name="Yamamoto K."/>
            <person name="Antonio B.A."/>
            <person name="Baba T."/>
            <person name="Sakata K."/>
            <person name="Nagamura Y."/>
            <person name="Aoki H."/>
            <person name="Arikawa K."/>
            <person name="Arita K."/>
            <person name="Bito T."/>
            <person name="Chiden Y."/>
            <person name="Fujitsuka N."/>
            <person name="Fukunaka R."/>
            <person name="Hamada M."/>
            <person name="Harada C."/>
            <person name="Hayashi A."/>
            <person name="Hijishita S."/>
            <person name="Honda M."/>
            <person name="Hosokawa S."/>
            <person name="Ichikawa Y."/>
            <person name="Idonuma A."/>
            <person name="Iijima M."/>
            <person name="Ikeda M."/>
            <person name="Ikeno M."/>
            <person name="Ito K."/>
            <person name="Ito S."/>
            <person name="Ito T."/>
            <person name="Ito Y."/>
            <person name="Ito Y."/>
            <person name="Iwabuchi A."/>
            <person name="Kamiya K."/>
            <person name="Karasawa W."/>
            <person name="Kurita K."/>
            <person name="Katagiri S."/>
            <person name="Kikuta A."/>
            <person name="Kobayashi H."/>
            <person name="Kobayashi N."/>
            <person name="Machita K."/>
            <person name="Maehara T."/>
            <person name="Masukawa M."/>
            <person name="Mizubayashi T."/>
            <person name="Mukai Y."/>
            <person name="Nagasaki H."/>
            <person name="Nagata Y."/>
            <person name="Naito S."/>
            <person name="Nakashima M."/>
            <person name="Nakama Y."/>
            <person name="Nakamichi Y."/>
            <person name="Nakamura M."/>
            <person name="Meguro A."/>
            <person name="Negishi M."/>
            <person name="Ohta I."/>
            <person name="Ohta T."/>
            <person name="Okamoto M."/>
            <person name="Ono N."/>
            <person name="Saji S."/>
            <person name="Sakaguchi M."/>
            <person name="Sakai K."/>
            <person name="Shibata M."/>
            <person name="Shimokawa T."/>
            <person name="Song J."/>
            <person name="Takazaki Y."/>
            <person name="Terasawa K."/>
            <person name="Tsugane M."/>
            <person name="Tsuji K."/>
            <person name="Ueda S."/>
            <person name="Waki K."/>
            <person name="Yamagata H."/>
            <person name="Yamamoto M."/>
            <person name="Yamamoto S."/>
            <person name="Yamane H."/>
            <person name="Yoshiki S."/>
            <person name="Yoshihara R."/>
            <person name="Yukawa K."/>
            <person name="Zhong H."/>
            <person name="Yano M."/>
            <person name="Yuan Q."/>
            <person name="Ouyang S."/>
            <person name="Liu J."/>
            <person name="Jones K.M."/>
            <person name="Gansberger K."/>
            <person name="Moffat K."/>
            <person name="Hill J."/>
            <person name="Bera J."/>
            <person name="Fadrosh D."/>
            <person name="Jin S."/>
            <person name="Johri S."/>
            <person name="Kim M."/>
            <person name="Overton L."/>
            <person name="Reardon M."/>
            <person name="Tsitrin T."/>
            <person name="Vuong H."/>
            <person name="Weaver B."/>
            <person name="Ciecko A."/>
            <person name="Tallon L."/>
            <person name="Jackson J."/>
            <person name="Pai G."/>
            <person name="Aken S.V."/>
            <person name="Utterback T."/>
            <person name="Reidmuller S."/>
            <person name="Feldblyum T."/>
            <person name="Hsiao J."/>
            <person name="Zismann V."/>
            <person name="Iobst S."/>
            <person name="de Vazeille A.R."/>
            <person name="Buell C.R."/>
            <person name="Ying K."/>
            <person name="Li Y."/>
            <person name="Lu T."/>
            <person name="Huang Y."/>
            <person name="Zhao Q."/>
            <person name="Feng Q."/>
            <person name="Zhang L."/>
            <person name="Zhu J."/>
            <person name="Weng Q."/>
            <person name="Mu J."/>
            <person name="Lu Y."/>
            <person name="Fan D."/>
            <person name="Liu Y."/>
            <person name="Guan J."/>
            <person name="Zhang Y."/>
            <person name="Yu S."/>
            <person name="Liu X."/>
            <person name="Zhang Y."/>
            <person name="Hong G."/>
            <person name="Han B."/>
            <person name="Choisne N."/>
            <person name="Demange N."/>
            <person name="Orjeda G."/>
            <person name="Samain S."/>
            <person name="Cattolico L."/>
            <person name="Pelletier E."/>
            <person name="Couloux A."/>
            <person name="Segurens B."/>
            <person name="Wincker P."/>
            <person name="D'Hont A."/>
            <person name="Scarpelli C."/>
            <person name="Weissenbach J."/>
            <person name="Salanoubat M."/>
            <person name="Quetier F."/>
            <person name="Yu Y."/>
            <person name="Kim H.R."/>
            <person name="Rambo T."/>
            <person name="Currie J."/>
            <person name="Collura K."/>
            <person name="Luo M."/>
            <person name="Yang T."/>
            <person name="Ammiraju J.S.S."/>
            <person name="Engler F."/>
            <person name="Soderlund C."/>
            <person name="Wing R.A."/>
            <person name="Palmer L.E."/>
            <person name="de la Bastide M."/>
            <person name="Spiegel L."/>
            <person name="Nascimento L."/>
            <person name="Zutavern T."/>
            <person name="O'Shaughnessy A."/>
            <person name="Dike S."/>
            <person name="Dedhia N."/>
            <person name="Preston R."/>
            <person name="Balija V."/>
            <person name="McCombie W.R."/>
            <person name="Chow T."/>
            <person name="Chen H."/>
            <person name="Chung M."/>
            <person name="Chen C."/>
            <person name="Shaw J."/>
            <person name="Wu H."/>
            <person name="Hsiao K."/>
            <person name="Chao Y."/>
            <person name="Chu M."/>
            <person name="Cheng C."/>
            <person name="Hour A."/>
            <person name="Lee P."/>
            <person name="Lin S."/>
            <person name="Lin Y."/>
            <person name="Liou J."/>
            <person name="Liu S."/>
            <person name="Hsing Y."/>
            <person name="Raghuvanshi S."/>
            <person name="Mohanty A."/>
            <person name="Bharti A.K."/>
            <person name="Gaur A."/>
            <person name="Gupta V."/>
            <person name="Kumar D."/>
            <person name="Ravi V."/>
            <person name="Vij S."/>
            <person name="Kapur A."/>
            <person name="Khurana P."/>
            <person name="Khurana P."/>
            <person name="Khurana J.P."/>
            <person name="Tyagi A.K."/>
            <person name="Gaikwad K."/>
            <person name="Singh A."/>
            <person name="Dalal V."/>
            <person name="Srivastava S."/>
            <person name="Dixit A."/>
            <person name="Pal A.K."/>
            <person name="Ghazi I.A."/>
            <person name="Yadav M."/>
            <person name="Pandit A."/>
            <person name="Bhargava A."/>
            <person name="Sureshbabu K."/>
            <person name="Batra K."/>
            <person name="Sharma T.R."/>
            <person name="Mohapatra T."/>
            <person name="Singh N.K."/>
            <person name="Messing J."/>
            <person name="Nelson A.B."/>
            <person name="Fuks G."/>
            <person name="Kavchok S."/>
            <person name="Keizer G."/>
            <person name="Linton E."/>
            <person name="Llaca V."/>
            <person name="Song R."/>
            <person name="Tanyolac B."/>
            <person name="Young S."/>
            <person name="Ho-Il K."/>
            <person name="Hahn J.H."/>
            <person name="Sangsakoo G."/>
            <person name="Vanavichit A."/>
            <person name="de Mattos Luiz.A.T."/>
            <person name="Zimmer P.D."/>
            <person name="Malone G."/>
            <person name="Dellagostin O."/>
            <person name="de Oliveira A.C."/>
            <person name="Bevan M."/>
            <person name="Bancroft I."/>
            <person name="Minx P."/>
            <person name="Cordum H."/>
            <person name="Wilson R."/>
            <person name="Cheng Z."/>
            <person name="Jin W."/>
            <person name="Jiang J."/>
            <person name="Leong S.A."/>
            <person name="Iwama H."/>
            <person name="Gojobori T."/>
            <person name="Itoh T."/>
            <person name="Niimura Y."/>
            <person name="Fujii Y."/>
            <person name="Habara T."/>
            <person name="Sakai H."/>
            <person name="Sato Y."/>
            <person name="Wilson G."/>
            <person name="Kumar K."/>
            <person name="McCouch S."/>
            <person name="Juretic N."/>
            <person name="Hoen D."/>
            <person name="Wright S."/>
            <person name="Bruskiewich R."/>
            <person name="Bureau T."/>
            <person name="Miyao A."/>
            <person name="Hirochika H."/>
            <person name="Nishikawa T."/>
            <person name="Kadowaki K."/>
            <person name="Sugiura M."/>
            <person name="Burr B."/>
            <person name="Sasaki T."/>
        </authorList>
    </citation>
    <scope>NUCLEOTIDE SEQUENCE [LARGE SCALE GENOMIC DNA]</scope>
    <source>
        <strain evidence="2">cv. Nipponbare</strain>
    </source>
</reference>
<gene>
    <name evidence="1" type="ordered locus">Os11g0226550</name>
    <name evidence="1" type="ORF">OSNPB_110226550</name>
</gene>
<sequence length="92" mass="10369">MDCTRQHHVTVGSVIRLHHSPADKLIKIAICYCIGIFPFCFPDKIFSSPLFYQIGLPDYAPLWIHCKILQTGLQTTGKTSVAKADYISELVF</sequence>
<accession>A0A0P0Y0P2</accession>
<dbReference type="InParanoid" id="A0A0P0Y0P2"/>
<reference evidence="1 2" key="2">
    <citation type="journal article" date="2013" name="Plant Cell Physiol.">
        <title>Rice Annotation Project Database (RAP-DB): an integrative and interactive database for rice genomics.</title>
        <authorList>
            <person name="Sakai H."/>
            <person name="Lee S.S."/>
            <person name="Tanaka T."/>
            <person name="Numa H."/>
            <person name="Kim J."/>
            <person name="Kawahara Y."/>
            <person name="Wakimoto H."/>
            <person name="Yang C.C."/>
            <person name="Iwamoto M."/>
            <person name="Abe T."/>
            <person name="Yamada Y."/>
            <person name="Muto A."/>
            <person name="Inokuchi H."/>
            <person name="Ikemura T."/>
            <person name="Matsumoto T."/>
            <person name="Sasaki T."/>
            <person name="Itoh T."/>
        </authorList>
    </citation>
    <scope>NUCLEOTIDE SEQUENCE [LARGE SCALE GENOMIC DNA]</scope>
    <source>
        <strain evidence="2">cv. Nipponbare</strain>
    </source>
</reference>
<reference evidence="1 2" key="3">
    <citation type="journal article" date="2013" name="Rice">
        <title>Improvement of the Oryza sativa Nipponbare reference genome using next generation sequence and optical map data.</title>
        <authorList>
            <person name="Kawahara Y."/>
            <person name="de la Bastide M."/>
            <person name="Hamilton J.P."/>
            <person name="Kanamori H."/>
            <person name="McCombie W.R."/>
            <person name="Ouyang S."/>
            <person name="Schwartz D.C."/>
            <person name="Tanaka T."/>
            <person name="Wu J."/>
            <person name="Zhou S."/>
            <person name="Childs K.L."/>
            <person name="Davidson R.M."/>
            <person name="Lin H."/>
            <person name="Quesada-Ocampo L."/>
            <person name="Vaillancourt B."/>
            <person name="Sakai H."/>
            <person name="Lee S.S."/>
            <person name="Kim J."/>
            <person name="Numa H."/>
            <person name="Itoh T."/>
            <person name="Buell C.R."/>
            <person name="Matsumoto T."/>
        </authorList>
    </citation>
    <scope>NUCLEOTIDE SEQUENCE [LARGE SCALE GENOMIC DNA]</scope>
    <source>
        <strain evidence="2">cv. Nipponbare</strain>
    </source>
</reference>
<proteinExistence type="predicted"/>
<dbReference type="AlphaFoldDB" id="A0A0P0Y0P2"/>
<dbReference type="Gramene" id="Os11t0226550-00">
    <property type="protein sequence ID" value="Os11t0226550-00"/>
    <property type="gene ID" value="Os11g0226550"/>
</dbReference>
<name>A0A0P0Y0P2_ORYSJ</name>
<evidence type="ECO:0000313" key="2">
    <source>
        <dbReference type="Proteomes" id="UP000059680"/>
    </source>
</evidence>
<dbReference type="Proteomes" id="UP000059680">
    <property type="component" value="Chromosome 11"/>
</dbReference>
<dbReference type="PaxDb" id="39947-A0A0P0Y0P2"/>
<organism evidence="1 2">
    <name type="scientific">Oryza sativa subsp. japonica</name>
    <name type="common">Rice</name>
    <dbReference type="NCBI Taxonomy" id="39947"/>
    <lineage>
        <taxon>Eukaryota</taxon>
        <taxon>Viridiplantae</taxon>
        <taxon>Streptophyta</taxon>
        <taxon>Embryophyta</taxon>
        <taxon>Tracheophyta</taxon>
        <taxon>Spermatophyta</taxon>
        <taxon>Magnoliopsida</taxon>
        <taxon>Liliopsida</taxon>
        <taxon>Poales</taxon>
        <taxon>Poaceae</taxon>
        <taxon>BOP clade</taxon>
        <taxon>Oryzoideae</taxon>
        <taxon>Oryzeae</taxon>
        <taxon>Oryzinae</taxon>
        <taxon>Oryza</taxon>
        <taxon>Oryza sativa</taxon>
    </lineage>
</organism>
<dbReference type="EMBL" id="AP014967">
    <property type="protein sequence ID" value="BAT13292.1"/>
    <property type="molecule type" value="Genomic_DNA"/>
</dbReference>
<evidence type="ECO:0000313" key="1">
    <source>
        <dbReference type="EMBL" id="BAT13292.1"/>
    </source>
</evidence>
<protein>
    <submittedName>
        <fullName evidence="1">Os11g0226550 protein</fullName>
    </submittedName>
</protein>
<keyword evidence="2" id="KW-1185">Reference proteome</keyword>